<dbReference type="EMBL" id="AWUE01019781">
    <property type="protein sequence ID" value="OMO71505.1"/>
    <property type="molecule type" value="Genomic_DNA"/>
</dbReference>
<name>A0A1R3HMD4_9ROSI</name>
<evidence type="ECO:0000256" key="1">
    <source>
        <dbReference type="SAM" id="Phobius"/>
    </source>
</evidence>
<keyword evidence="1" id="KW-0812">Transmembrane</keyword>
<keyword evidence="3" id="KW-1185">Reference proteome</keyword>
<reference evidence="3" key="1">
    <citation type="submission" date="2013-09" db="EMBL/GenBank/DDBJ databases">
        <title>Corchorus olitorius genome sequencing.</title>
        <authorList>
            <person name="Alam M."/>
            <person name="Haque M.S."/>
            <person name="Islam M.S."/>
            <person name="Emdad E.M."/>
            <person name="Islam M.M."/>
            <person name="Ahmed B."/>
            <person name="Halim A."/>
            <person name="Hossen Q.M.M."/>
            <person name="Hossain M.Z."/>
            <person name="Ahmed R."/>
            <person name="Khan M.M."/>
            <person name="Islam R."/>
            <person name="Rashid M.M."/>
            <person name="Khan S.A."/>
            <person name="Rahman M.S."/>
            <person name="Alam M."/>
            <person name="Yahiya A.S."/>
            <person name="Khan M.S."/>
            <person name="Azam M.S."/>
            <person name="Haque T."/>
            <person name="Lashkar M.Z.H."/>
            <person name="Akhand A.I."/>
            <person name="Morshed G."/>
            <person name="Roy S."/>
            <person name="Uddin K.S."/>
            <person name="Rabeya T."/>
            <person name="Hossain A.S."/>
            <person name="Chowdhury A."/>
            <person name="Snigdha A.R."/>
            <person name="Mortoza M.S."/>
            <person name="Matin S.A."/>
            <person name="Hoque S.M.E."/>
            <person name="Islam M.K."/>
            <person name="Roy D.K."/>
            <person name="Haider R."/>
            <person name="Moosa M.M."/>
            <person name="Elias S.M."/>
            <person name="Hasan A.M."/>
            <person name="Jahan S."/>
            <person name="Shafiuddin M."/>
            <person name="Mahmood N."/>
            <person name="Shommy N.S."/>
        </authorList>
    </citation>
    <scope>NUCLEOTIDE SEQUENCE [LARGE SCALE GENOMIC DNA]</scope>
    <source>
        <strain evidence="3">cv. O-4</strain>
    </source>
</reference>
<accession>A0A1R3HMD4</accession>
<feature type="transmembrane region" description="Helical" evidence="1">
    <location>
        <begin position="25"/>
        <end position="49"/>
    </location>
</feature>
<comment type="caution">
    <text evidence="2">The sequence shown here is derived from an EMBL/GenBank/DDBJ whole genome shotgun (WGS) entry which is preliminary data.</text>
</comment>
<keyword evidence="1" id="KW-0472">Membrane</keyword>
<organism evidence="2 3">
    <name type="scientific">Corchorus olitorius</name>
    <dbReference type="NCBI Taxonomy" id="93759"/>
    <lineage>
        <taxon>Eukaryota</taxon>
        <taxon>Viridiplantae</taxon>
        <taxon>Streptophyta</taxon>
        <taxon>Embryophyta</taxon>
        <taxon>Tracheophyta</taxon>
        <taxon>Spermatophyta</taxon>
        <taxon>Magnoliopsida</taxon>
        <taxon>eudicotyledons</taxon>
        <taxon>Gunneridae</taxon>
        <taxon>Pentapetalae</taxon>
        <taxon>rosids</taxon>
        <taxon>malvids</taxon>
        <taxon>Malvales</taxon>
        <taxon>Malvaceae</taxon>
        <taxon>Grewioideae</taxon>
        <taxon>Apeibeae</taxon>
        <taxon>Corchorus</taxon>
    </lineage>
</organism>
<gene>
    <name evidence="2" type="ORF">COLO4_28206</name>
</gene>
<sequence>MEENPNAQPQVDGIEASMVFYEAGFWNIIIFCLKIFFWTLDSVIGASLLI</sequence>
<evidence type="ECO:0000313" key="3">
    <source>
        <dbReference type="Proteomes" id="UP000187203"/>
    </source>
</evidence>
<proteinExistence type="predicted"/>
<dbReference type="AlphaFoldDB" id="A0A1R3HMD4"/>
<evidence type="ECO:0000313" key="2">
    <source>
        <dbReference type="EMBL" id="OMO71505.1"/>
    </source>
</evidence>
<dbReference type="Proteomes" id="UP000187203">
    <property type="component" value="Unassembled WGS sequence"/>
</dbReference>
<keyword evidence="1" id="KW-1133">Transmembrane helix</keyword>
<protein>
    <submittedName>
        <fullName evidence="2">Uncharacterized protein</fullName>
    </submittedName>
</protein>